<dbReference type="Proteomes" id="UP001628220">
    <property type="component" value="Unassembled WGS sequence"/>
</dbReference>
<dbReference type="EMBL" id="BAAFSF010000004">
    <property type="protein sequence ID" value="GAB1252078.1"/>
    <property type="molecule type" value="Genomic_DNA"/>
</dbReference>
<evidence type="ECO:0000313" key="2">
    <source>
        <dbReference type="Proteomes" id="UP001628220"/>
    </source>
</evidence>
<dbReference type="SUPFAM" id="SSF56281">
    <property type="entry name" value="Metallo-hydrolase/oxidoreductase"/>
    <property type="match status" value="1"/>
</dbReference>
<accession>A0ABQ0E306</accession>
<dbReference type="PANTHER" id="PTHR46018">
    <property type="entry name" value="ZINC PHOSPHODIESTERASE ELAC PROTEIN 1"/>
    <property type="match status" value="1"/>
</dbReference>
<reference evidence="1 2" key="1">
    <citation type="journal article" date="2025" name="Int. J. Syst. Evol. Microbiol.">
        <title>Desulfovibrio falkowii sp. nov., Porphyromonas miyakawae sp. nov., Mediterraneibacter flintii sp. nov. and Owariibacterium komagatae gen. nov., sp. nov., isolated from human faeces.</title>
        <authorList>
            <person name="Hamaguchi T."/>
            <person name="Ohara M."/>
            <person name="Hisatomi A."/>
            <person name="Sekiguchi K."/>
            <person name="Takeda J.I."/>
            <person name="Ueyama J."/>
            <person name="Ito M."/>
            <person name="Nishiwaki H."/>
            <person name="Ogi T."/>
            <person name="Hirayama M."/>
            <person name="Ohkuma M."/>
            <person name="Sakamoto M."/>
            <person name="Ohno K."/>
        </authorList>
    </citation>
    <scope>NUCLEOTIDE SEQUENCE [LARGE SCALE GENOMIC DNA]</scope>
    <source>
        <strain evidence="1 2">13CB11C</strain>
    </source>
</reference>
<evidence type="ECO:0000313" key="1">
    <source>
        <dbReference type="EMBL" id="GAB1252078.1"/>
    </source>
</evidence>
<proteinExistence type="predicted"/>
<dbReference type="Gene3D" id="3.60.15.10">
    <property type="entry name" value="Ribonuclease Z/Hydroxyacylglutathione hydrolase-like"/>
    <property type="match status" value="1"/>
</dbReference>
<dbReference type="InterPro" id="IPR036866">
    <property type="entry name" value="RibonucZ/Hydroxyglut_hydro"/>
</dbReference>
<comment type="caution">
    <text evidence="1">The sequence shown here is derived from an EMBL/GenBank/DDBJ whole genome shotgun (WGS) entry which is preliminary data.</text>
</comment>
<sequence length="202" mass="23061">MGQIFWPDNPYQIEVYEHESTTSQMIYEDASLRVTTLPLRHRLPTTGYLFEEKRPLRHLDKAAVDFYHVPIAAYRSILEGEPYTTEEGTHIPNSRLTKPGEPARKYAYVSDTAYHEALVPLLQGVDLLYHEATYMQQDASRAAETWHSTAVDAATIARKAAVHKLLLGHYSARYDDHTPLLKEAREVFPNTELASEGDNFEL</sequence>
<name>A0ABQ0E306_9PORP</name>
<keyword evidence="2" id="KW-1185">Reference proteome</keyword>
<gene>
    <name evidence="1" type="ORF">Tsumi_11840</name>
</gene>
<organism evidence="1 2">
    <name type="scientific">Porphyromonas miyakawae</name>
    <dbReference type="NCBI Taxonomy" id="3137470"/>
    <lineage>
        <taxon>Bacteria</taxon>
        <taxon>Pseudomonadati</taxon>
        <taxon>Bacteroidota</taxon>
        <taxon>Bacteroidia</taxon>
        <taxon>Bacteroidales</taxon>
        <taxon>Porphyromonadaceae</taxon>
        <taxon>Porphyromonas</taxon>
    </lineage>
</organism>
<protein>
    <submittedName>
        <fullName evidence="1">Uncharacterized protein</fullName>
    </submittedName>
</protein>
<dbReference type="PANTHER" id="PTHR46018:SF2">
    <property type="entry name" value="ZINC PHOSPHODIESTERASE ELAC PROTEIN 1"/>
    <property type="match status" value="1"/>
</dbReference>